<dbReference type="RefSeq" id="WP_273632616.1">
    <property type="nucleotide sequence ID" value="NZ_CP117167.1"/>
</dbReference>
<sequence>MENTDGLAGEERMFNMCSFWYIEALAKSGELDLAVESFEKMIGYANHLGVFSEELGKKGQHLGDFSQAFTHLALISAALELDKQLKRSDGF</sequence>
<protein>
    <recommendedName>
        <fullName evidence="3">Glycosyl hydrolase family 15</fullName>
    </recommendedName>
</protein>
<dbReference type="PANTHER" id="PTHR31616:SF0">
    <property type="entry name" value="GLUCAN 1,4-ALPHA-GLUCOSIDASE"/>
    <property type="match status" value="1"/>
</dbReference>
<organism evidence="1 2">
    <name type="scientific">Mucilaginibacter jinjuensis</name>
    <dbReference type="NCBI Taxonomy" id="1176721"/>
    <lineage>
        <taxon>Bacteria</taxon>
        <taxon>Pseudomonadati</taxon>
        <taxon>Bacteroidota</taxon>
        <taxon>Sphingobacteriia</taxon>
        <taxon>Sphingobacteriales</taxon>
        <taxon>Sphingobacteriaceae</taxon>
        <taxon>Mucilaginibacter</taxon>
    </lineage>
</organism>
<dbReference type="InterPro" id="IPR012341">
    <property type="entry name" value="6hp_glycosidase-like_sf"/>
</dbReference>
<reference evidence="1 2" key="1">
    <citation type="submission" date="2023-02" db="EMBL/GenBank/DDBJ databases">
        <title>Genome sequence of Mucilaginibacter jinjuensis strain KACC 16571.</title>
        <authorList>
            <person name="Kim S."/>
            <person name="Heo J."/>
            <person name="Kwon S.-W."/>
        </authorList>
    </citation>
    <scope>NUCLEOTIDE SEQUENCE [LARGE SCALE GENOMIC DNA]</scope>
    <source>
        <strain evidence="1 2">KACC 16571</strain>
    </source>
</reference>
<name>A0ABY7TCK9_9SPHI</name>
<gene>
    <name evidence="1" type="ORF">PQO05_09920</name>
</gene>
<evidence type="ECO:0008006" key="3">
    <source>
        <dbReference type="Google" id="ProtNLM"/>
    </source>
</evidence>
<evidence type="ECO:0000313" key="1">
    <source>
        <dbReference type="EMBL" id="WCT14249.1"/>
    </source>
</evidence>
<evidence type="ECO:0000313" key="2">
    <source>
        <dbReference type="Proteomes" id="UP001216139"/>
    </source>
</evidence>
<dbReference type="PANTHER" id="PTHR31616">
    <property type="entry name" value="TREHALASE"/>
    <property type="match status" value="1"/>
</dbReference>
<keyword evidence="2" id="KW-1185">Reference proteome</keyword>
<accession>A0ABY7TCK9</accession>
<proteinExistence type="predicted"/>
<dbReference type="SUPFAM" id="SSF48208">
    <property type="entry name" value="Six-hairpin glycosidases"/>
    <property type="match status" value="1"/>
</dbReference>
<dbReference type="Gene3D" id="1.50.10.10">
    <property type="match status" value="1"/>
</dbReference>
<dbReference type="EMBL" id="CP117167">
    <property type="protein sequence ID" value="WCT14249.1"/>
    <property type="molecule type" value="Genomic_DNA"/>
</dbReference>
<dbReference type="Proteomes" id="UP001216139">
    <property type="component" value="Chromosome"/>
</dbReference>
<dbReference type="InterPro" id="IPR008928">
    <property type="entry name" value="6-hairpin_glycosidase_sf"/>
</dbReference>